<dbReference type="Proteomes" id="UP001254759">
    <property type="component" value="Unassembled WGS sequence"/>
</dbReference>
<keyword evidence="3 5" id="KW-1133">Transmembrane helix</keyword>
<accession>A0ABU1RN36</accession>
<dbReference type="EMBL" id="JAVDTT010000001">
    <property type="protein sequence ID" value="MDR6840175.1"/>
    <property type="molecule type" value="Genomic_DNA"/>
</dbReference>
<evidence type="ECO:0000256" key="3">
    <source>
        <dbReference type="ARBA" id="ARBA00022989"/>
    </source>
</evidence>
<organism evidence="6 7">
    <name type="scientific">Pseudoxanthomonas sacheonensis</name>
    <dbReference type="NCBI Taxonomy" id="443615"/>
    <lineage>
        <taxon>Bacteria</taxon>
        <taxon>Pseudomonadati</taxon>
        <taxon>Pseudomonadota</taxon>
        <taxon>Gammaproteobacteria</taxon>
        <taxon>Lysobacterales</taxon>
        <taxon>Lysobacteraceae</taxon>
        <taxon>Pseudoxanthomonas</taxon>
    </lineage>
</organism>
<evidence type="ECO:0000256" key="4">
    <source>
        <dbReference type="ARBA" id="ARBA00023136"/>
    </source>
</evidence>
<dbReference type="Pfam" id="PF09685">
    <property type="entry name" value="MamF_MmsF"/>
    <property type="match status" value="1"/>
</dbReference>
<feature type="transmembrane region" description="Helical" evidence="5">
    <location>
        <begin position="90"/>
        <end position="109"/>
    </location>
</feature>
<reference evidence="6 7" key="1">
    <citation type="submission" date="2023-07" db="EMBL/GenBank/DDBJ databases">
        <title>Sorghum-associated microbial communities from plants grown in Nebraska, USA.</title>
        <authorList>
            <person name="Schachtman D."/>
        </authorList>
    </citation>
    <scope>NUCLEOTIDE SEQUENCE [LARGE SCALE GENOMIC DNA]</scope>
    <source>
        <strain evidence="6 7">BE107</strain>
    </source>
</reference>
<keyword evidence="2 5" id="KW-0812">Transmembrane</keyword>
<feature type="transmembrane region" description="Helical" evidence="5">
    <location>
        <begin position="25"/>
        <end position="47"/>
    </location>
</feature>
<feature type="transmembrane region" description="Helical" evidence="5">
    <location>
        <begin position="67"/>
        <end position="84"/>
    </location>
</feature>
<evidence type="ECO:0000256" key="2">
    <source>
        <dbReference type="ARBA" id="ARBA00022692"/>
    </source>
</evidence>
<protein>
    <submittedName>
        <fullName evidence="6">Tic20 family protein</fullName>
    </submittedName>
</protein>
<sequence length="127" mass="13744">MSEFDNVTAAPPPPSGAAPQEDRTLALIAHLLGIISWFVGPLIIWLISKDNPAKSFVTDQSKEALNFQITITIAFVVAFILMAVTLGLLFFLPALVGIANLVFCILGGIKANNGEAYRYPFALRLIK</sequence>
<evidence type="ECO:0000313" key="6">
    <source>
        <dbReference type="EMBL" id="MDR6840175.1"/>
    </source>
</evidence>
<name>A0ABU1RN36_9GAMM</name>
<gene>
    <name evidence="6" type="ORF">J2W94_000439</name>
</gene>
<evidence type="ECO:0000313" key="7">
    <source>
        <dbReference type="Proteomes" id="UP001254759"/>
    </source>
</evidence>
<evidence type="ECO:0000256" key="1">
    <source>
        <dbReference type="ARBA" id="ARBA00004141"/>
    </source>
</evidence>
<dbReference type="RefSeq" id="WP_310089998.1">
    <property type="nucleotide sequence ID" value="NZ_JAVDTT010000001.1"/>
</dbReference>
<evidence type="ECO:0000256" key="5">
    <source>
        <dbReference type="SAM" id="Phobius"/>
    </source>
</evidence>
<dbReference type="InterPro" id="IPR019109">
    <property type="entry name" value="MamF_MmsF"/>
</dbReference>
<keyword evidence="7" id="KW-1185">Reference proteome</keyword>
<proteinExistence type="predicted"/>
<keyword evidence="4 5" id="KW-0472">Membrane</keyword>
<comment type="caution">
    <text evidence="6">The sequence shown here is derived from an EMBL/GenBank/DDBJ whole genome shotgun (WGS) entry which is preliminary data.</text>
</comment>
<comment type="subcellular location">
    <subcellularLocation>
        <location evidence="1">Membrane</location>
        <topology evidence="1">Multi-pass membrane protein</topology>
    </subcellularLocation>
</comment>